<protein>
    <submittedName>
        <fullName evidence="1">Uncharacterized protein</fullName>
    </submittedName>
</protein>
<name>A0AAV1RCU0_9ROSI</name>
<dbReference type="Proteomes" id="UP001314170">
    <property type="component" value="Unassembled WGS sequence"/>
</dbReference>
<dbReference type="AlphaFoldDB" id="A0AAV1RCU0"/>
<comment type="caution">
    <text evidence="1">The sequence shown here is derived from an EMBL/GenBank/DDBJ whole genome shotgun (WGS) entry which is preliminary data.</text>
</comment>
<dbReference type="EMBL" id="CAWUPB010000936">
    <property type="protein sequence ID" value="CAK7333627.1"/>
    <property type="molecule type" value="Genomic_DNA"/>
</dbReference>
<proteinExistence type="predicted"/>
<sequence>MGGACKTLLPKGISQQAMTTRLRVHATNDKKEEGEEKEEVPISINETMMNGIIRDSWVEMCTLCHAMPTQRGQHVSPYGGKCQIGIIISSWHCAEKTNSDDYIHENIPNKFLMHATLNLA</sequence>
<organism evidence="1 2">
    <name type="scientific">Dovyalis caffra</name>
    <dbReference type="NCBI Taxonomy" id="77055"/>
    <lineage>
        <taxon>Eukaryota</taxon>
        <taxon>Viridiplantae</taxon>
        <taxon>Streptophyta</taxon>
        <taxon>Embryophyta</taxon>
        <taxon>Tracheophyta</taxon>
        <taxon>Spermatophyta</taxon>
        <taxon>Magnoliopsida</taxon>
        <taxon>eudicotyledons</taxon>
        <taxon>Gunneridae</taxon>
        <taxon>Pentapetalae</taxon>
        <taxon>rosids</taxon>
        <taxon>fabids</taxon>
        <taxon>Malpighiales</taxon>
        <taxon>Salicaceae</taxon>
        <taxon>Flacourtieae</taxon>
        <taxon>Dovyalis</taxon>
    </lineage>
</organism>
<evidence type="ECO:0000313" key="1">
    <source>
        <dbReference type="EMBL" id="CAK7333627.1"/>
    </source>
</evidence>
<accession>A0AAV1RCU0</accession>
<reference evidence="1 2" key="1">
    <citation type="submission" date="2024-01" db="EMBL/GenBank/DDBJ databases">
        <authorList>
            <person name="Waweru B."/>
        </authorList>
    </citation>
    <scope>NUCLEOTIDE SEQUENCE [LARGE SCALE GENOMIC DNA]</scope>
</reference>
<evidence type="ECO:0000313" key="2">
    <source>
        <dbReference type="Proteomes" id="UP001314170"/>
    </source>
</evidence>
<gene>
    <name evidence="1" type="ORF">DCAF_LOCUS9537</name>
</gene>
<keyword evidence="2" id="KW-1185">Reference proteome</keyword>